<protein>
    <submittedName>
        <fullName evidence="2">Uncharacterized protein</fullName>
    </submittedName>
</protein>
<keyword evidence="1" id="KW-0812">Transmembrane</keyword>
<feature type="transmembrane region" description="Helical" evidence="1">
    <location>
        <begin position="6"/>
        <end position="26"/>
    </location>
</feature>
<organism evidence="2 3">
    <name type="scientific">Bradyrhizobium macuxiense</name>
    <dbReference type="NCBI Taxonomy" id="1755647"/>
    <lineage>
        <taxon>Bacteria</taxon>
        <taxon>Pseudomonadati</taxon>
        <taxon>Pseudomonadota</taxon>
        <taxon>Alphaproteobacteria</taxon>
        <taxon>Hyphomicrobiales</taxon>
        <taxon>Nitrobacteraceae</taxon>
        <taxon>Bradyrhizobium</taxon>
    </lineage>
</organism>
<accession>A0A560L700</accession>
<gene>
    <name evidence="2" type="ORF">FBZ93_117113</name>
</gene>
<evidence type="ECO:0000256" key="1">
    <source>
        <dbReference type="SAM" id="Phobius"/>
    </source>
</evidence>
<keyword evidence="1" id="KW-0472">Membrane</keyword>
<evidence type="ECO:0000313" key="3">
    <source>
        <dbReference type="Proteomes" id="UP000321304"/>
    </source>
</evidence>
<dbReference type="Proteomes" id="UP000321304">
    <property type="component" value="Unassembled WGS sequence"/>
</dbReference>
<keyword evidence="3" id="KW-1185">Reference proteome</keyword>
<evidence type="ECO:0000313" key="2">
    <source>
        <dbReference type="EMBL" id="TWB88930.1"/>
    </source>
</evidence>
<comment type="caution">
    <text evidence="2">The sequence shown here is derived from an EMBL/GenBank/DDBJ whole genome shotgun (WGS) entry which is preliminary data.</text>
</comment>
<name>A0A560L700_9BRAD</name>
<proteinExistence type="predicted"/>
<reference evidence="2 3" key="1">
    <citation type="submission" date="2019-06" db="EMBL/GenBank/DDBJ databases">
        <title>Genomic Encyclopedia of Type Strains, Phase IV (KMG-V): Genome sequencing to study the core and pangenomes of soil and plant-associated prokaryotes.</title>
        <authorList>
            <person name="Whitman W."/>
        </authorList>
    </citation>
    <scope>NUCLEOTIDE SEQUENCE [LARGE SCALE GENOMIC DNA]</scope>
    <source>
        <strain evidence="2 3">BR 10355</strain>
    </source>
</reference>
<sequence>MSLDTILVLIATVAMFATVAAVIAWGDRQTRDL</sequence>
<dbReference type="AlphaFoldDB" id="A0A560L700"/>
<keyword evidence="1" id="KW-1133">Transmembrane helix</keyword>
<dbReference type="EMBL" id="VITY01000017">
    <property type="protein sequence ID" value="TWB88930.1"/>
    <property type="molecule type" value="Genomic_DNA"/>
</dbReference>